<protein>
    <submittedName>
        <fullName evidence="1">Uncharacterized protein</fullName>
    </submittedName>
</protein>
<accession>A0A3M7Q434</accession>
<proteinExistence type="predicted"/>
<gene>
    <name evidence="1" type="ORF">BpHYR1_028526</name>
</gene>
<comment type="caution">
    <text evidence="1">The sequence shown here is derived from an EMBL/GenBank/DDBJ whole genome shotgun (WGS) entry which is preliminary data.</text>
</comment>
<dbReference type="AlphaFoldDB" id="A0A3M7Q434"/>
<keyword evidence="2" id="KW-1185">Reference proteome</keyword>
<dbReference type="EMBL" id="REGN01007458">
    <property type="protein sequence ID" value="RNA06216.1"/>
    <property type="molecule type" value="Genomic_DNA"/>
</dbReference>
<dbReference type="Proteomes" id="UP000276133">
    <property type="component" value="Unassembled WGS sequence"/>
</dbReference>
<evidence type="ECO:0000313" key="1">
    <source>
        <dbReference type="EMBL" id="RNA06216.1"/>
    </source>
</evidence>
<name>A0A3M7Q434_BRAPC</name>
<evidence type="ECO:0000313" key="2">
    <source>
        <dbReference type="Proteomes" id="UP000276133"/>
    </source>
</evidence>
<organism evidence="1 2">
    <name type="scientific">Brachionus plicatilis</name>
    <name type="common">Marine rotifer</name>
    <name type="synonym">Brachionus muelleri</name>
    <dbReference type="NCBI Taxonomy" id="10195"/>
    <lineage>
        <taxon>Eukaryota</taxon>
        <taxon>Metazoa</taxon>
        <taxon>Spiralia</taxon>
        <taxon>Gnathifera</taxon>
        <taxon>Rotifera</taxon>
        <taxon>Eurotatoria</taxon>
        <taxon>Monogononta</taxon>
        <taxon>Pseudotrocha</taxon>
        <taxon>Ploima</taxon>
        <taxon>Brachionidae</taxon>
        <taxon>Brachionus</taxon>
    </lineage>
</organism>
<reference evidence="1 2" key="1">
    <citation type="journal article" date="2018" name="Sci. Rep.">
        <title>Genomic signatures of local adaptation to the degree of environmental predictability in rotifers.</title>
        <authorList>
            <person name="Franch-Gras L."/>
            <person name="Hahn C."/>
            <person name="Garcia-Roger E.M."/>
            <person name="Carmona M.J."/>
            <person name="Serra M."/>
            <person name="Gomez A."/>
        </authorList>
    </citation>
    <scope>NUCLEOTIDE SEQUENCE [LARGE SCALE GENOMIC DNA]</scope>
    <source>
        <strain evidence="1">HYR1</strain>
    </source>
</reference>
<sequence length="73" mass="8623">MKKFSAQKTCLKQKGSQQIKKLLGTFFNIYQKLRLQQSLKLKIRLKKVIISEINLENTQNINQELQPRTFSVE</sequence>